<dbReference type="InterPro" id="IPR009057">
    <property type="entry name" value="Homeodomain-like_sf"/>
</dbReference>
<sequence length="234" mass="25850">MDPVVLSPATPTDDPFRRLLADSDLLALRDAREADLRARPTTARGIQTVENLLHAARALITLGDVRDLTTIAIAAYANVNVATLYRYFRDVDAVLREITLRREIEAAELLATGLAGFARSSDWRAYSDSIVEGMSQHWNTSLDRGALVLGLRGVSGIWPIIRAGHEANAELIALALHQRDDRRSEQEWLAVARPLVVTVREGLNYAYLTDPPDDPYIAELKTLTAAYAACYLPD</sequence>
<protein>
    <submittedName>
        <fullName evidence="3">Unannotated protein</fullName>
    </submittedName>
</protein>
<dbReference type="SUPFAM" id="SSF46689">
    <property type="entry name" value="Homeodomain-like"/>
    <property type="match status" value="1"/>
</dbReference>
<dbReference type="PROSITE" id="PS50977">
    <property type="entry name" value="HTH_TETR_2"/>
    <property type="match status" value="1"/>
</dbReference>
<dbReference type="EMBL" id="CAFBMX010000005">
    <property type="protein sequence ID" value="CAB4932287.1"/>
    <property type="molecule type" value="Genomic_DNA"/>
</dbReference>
<keyword evidence="1" id="KW-0238">DNA-binding</keyword>
<accession>A0A6J7IQ28</accession>
<evidence type="ECO:0000256" key="1">
    <source>
        <dbReference type="ARBA" id="ARBA00023125"/>
    </source>
</evidence>
<dbReference type="Pfam" id="PF00440">
    <property type="entry name" value="TetR_N"/>
    <property type="match status" value="1"/>
</dbReference>
<name>A0A6J7IQ28_9ZZZZ</name>
<organism evidence="3">
    <name type="scientific">freshwater metagenome</name>
    <dbReference type="NCBI Taxonomy" id="449393"/>
    <lineage>
        <taxon>unclassified sequences</taxon>
        <taxon>metagenomes</taxon>
        <taxon>ecological metagenomes</taxon>
    </lineage>
</organism>
<reference evidence="3" key="1">
    <citation type="submission" date="2020-05" db="EMBL/GenBank/DDBJ databases">
        <authorList>
            <person name="Chiriac C."/>
            <person name="Salcher M."/>
            <person name="Ghai R."/>
            <person name="Kavagutti S V."/>
        </authorList>
    </citation>
    <scope>NUCLEOTIDE SEQUENCE</scope>
</reference>
<dbReference type="GO" id="GO:0003677">
    <property type="term" value="F:DNA binding"/>
    <property type="evidence" value="ECO:0007669"/>
    <property type="project" value="UniProtKB-KW"/>
</dbReference>
<dbReference type="Gene3D" id="1.10.357.10">
    <property type="entry name" value="Tetracycline Repressor, domain 2"/>
    <property type="match status" value="1"/>
</dbReference>
<evidence type="ECO:0000259" key="2">
    <source>
        <dbReference type="PROSITE" id="PS50977"/>
    </source>
</evidence>
<feature type="domain" description="HTH tetR-type" evidence="2">
    <location>
        <begin position="46"/>
        <end position="106"/>
    </location>
</feature>
<gene>
    <name evidence="3" type="ORF">UFOPK3674_01242</name>
</gene>
<dbReference type="InterPro" id="IPR001647">
    <property type="entry name" value="HTH_TetR"/>
</dbReference>
<dbReference type="AlphaFoldDB" id="A0A6J7IQ28"/>
<proteinExistence type="predicted"/>
<evidence type="ECO:0000313" key="3">
    <source>
        <dbReference type="EMBL" id="CAB4932287.1"/>
    </source>
</evidence>